<keyword evidence="3" id="KW-1003">Cell membrane</keyword>
<feature type="transmembrane region" description="Helical" evidence="7">
    <location>
        <begin position="189"/>
        <end position="211"/>
    </location>
</feature>
<feature type="transmembrane region" description="Helical" evidence="7">
    <location>
        <begin position="344"/>
        <end position="364"/>
    </location>
</feature>
<dbReference type="Pfam" id="PF13440">
    <property type="entry name" value="Polysacc_synt_3"/>
    <property type="match status" value="1"/>
</dbReference>
<dbReference type="PANTHER" id="PTHR30250">
    <property type="entry name" value="PST FAMILY PREDICTED COLANIC ACID TRANSPORTER"/>
    <property type="match status" value="1"/>
</dbReference>
<evidence type="ECO:0000256" key="2">
    <source>
        <dbReference type="ARBA" id="ARBA00007430"/>
    </source>
</evidence>
<evidence type="ECO:0000256" key="6">
    <source>
        <dbReference type="ARBA" id="ARBA00023136"/>
    </source>
</evidence>
<proteinExistence type="inferred from homology"/>
<keyword evidence="9" id="KW-1185">Reference proteome</keyword>
<dbReference type="CDD" id="cd13127">
    <property type="entry name" value="MATE_tuaB_like"/>
    <property type="match status" value="1"/>
</dbReference>
<feature type="transmembrane region" description="Helical" evidence="7">
    <location>
        <begin position="463"/>
        <end position="485"/>
    </location>
</feature>
<name>A0A518HN71_9BACT</name>
<dbReference type="RefSeq" id="WP_145385962.1">
    <property type="nucleotide sequence ID" value="NZ_CP037423.1"/>
</dbReference>
<evidence type="ECO:0000256" key="3">
    <source>
        <dbReference type="ARBA" id="ARBA00022475"/>
    </source>
</evidence>
<comment type="subcellular location">
    <subcellularLocation>
        <location evidence="1">Cell membrane</location>
        <topology evidence="1">Multi-pass membrane protein</topology>
    </subcellularLocation>
</comment>
<dbReference type="Proteomes" id="UP000319004">
    <property type="component" value="Chromosome"/>
</dbReference>
<dbReference type="GO" id="GO:0005886">
    <property type="term" value="C:plasma membrane"/>
    <property type="evidence" value="ECO:0007669"/>
    <property type="project" value="UniProtKB-SubCell"/>
</dbReference>
<feature type="transmembrane region" description="Helical" evidence="7">
    <location>
        <begin position="161"/>
        <end position="183"/>
    </location>
</feature>
<feature type="transmembrane region" description="Helical" evidence="7">
    <location>
        <begin position="307"/>
        <end position="324"/>
    </location>
</feature>
<feature type="transmembrane region" description="Helical" evidence="7">
    <location>
        <begin position="376"/>
        <end position="395"/>
    </location>
</feature>
<dbReference type="PANTHER" id="PTHR30250:SF10">
    <property type="entry name" value="LIPOPOLYSACCHARIDE BIOSYNTHESIS PROTEIN WZXC"/>
    <property type="match status" value="1"/>
</dbReference>
<keyword evidence="6 7" id="KW-0472">Membrane</keyword>
<accession>A0A518HN71</accession>
<organism evidence="8 9">
    <name type="scientific">Stieleria neptunia</name>
    <dbReference type="NCBI Taxonomy" id="2527979"/>
    <lineage>
        <taxon>Bacteria</taxon>
        <taxon>Pseudomonadati</taxon>
        <taxon>Planctomycetota</taxon>
        <taxon>Planctomycetia</taxon>
        <taxon>Pirellulales</taxon>
        <taxon>Pirellulaceae</taxon>
        <taxon>Stieleria</taxon>
    </lineage>
</organism>
<gene>
    <name evidence="8" type="primary">tuaB_1</name>
    <name evidence="8" type="ORF">Enr13x_21510</name>
</gene>
<feature type="transmembrane region" description="Helical" evidence="7">
    <location>
        <begin position="64"/>
        <end position="87"/>
    </location>
</feature>
<evidence type="ECO:0000256" key="4">
    <source>
        <dbReference type="ARBA" id="ARBA00022692"/>
    </source>
</evidence>
<sequence length="511" mass="55972">MLELTNPTAVADPFCTRDLERNLNRRSARGAFTTLFAQGCGVLVRVASLAVLSRLLEPNDFGLVAMALVITGFASMFSDAGLSMATIQRKSLNHQQASTLFWIVIAISLVLSFSVALSAPVVAWMYDDERLIWLTIALGTTFLFSGLSLQQMAILKRQMRLRVVGSINVGAQLTAFLCAWWAAANGWGYWALVVQLIAMEASRAAYVWFACPWRPGLPVRGSGVRSMLNFGGNLTASNFLSYLTTKVDSLLIGMMWGAAPLGFYSRAMNLLQLPRTLLLRPLNDVAIPALSRLQDDVIAYRSYYRRALLLTLTCTMPIMAYAAISSKQLILVVLGDQWIDAVPIYRALSIAAFCQTLDGATSWVNVSMGRTDRRLYWRLISGPITTLAVAIGVQWGALGAAIGFSSAALVLRVPGIKFCLRGMPVHERDVYGSAWRPACSVLAAALLTISLNKTVQLDPIPSLLLSFLVFVVSYLVGLVVVSGGWRRFADLYRLQSLYSSFPRSRKLGVEA</sequence>
<dbReference type="InterPro" id="IPR050833">
    <property type="entry name" value="Poly_Biosynth_Transport"/>
</dbReference>
<keyword evidence="5 7" id="KW-1133">Transmembrane helix</keyword>
<evidence type="ECO:0000256" key="1">
    <source>
        <dbReference type="ARBA" id="ARBA00004651"/>
    </source>
</evidence>
<keyword evidence="4 7" id="KW-0812">Transmembrane</keyword>
<feature type="transmembrane region" description="Helical" evidence="7">
    <location>
        <begin position="99"/>
        <end position="125"/>
    </location>
</feature>
<dbReference type="OrthoDB" id="9770347at2"/>
<dbReference type="AlphaFoldDB" id="A0A518HN71"/>
<protein>
    <submittedName>
        <fullName evidence="8">Teichuronic acid biosynthesis protein TuaB</fullName>
    </submittedName>
</protein>
<evidence type="ECO:0000313" key="9">
    <source>
        <dbReference type="Proteomes" id="UP000319004"/>
    </source>
</evidence>
<dbReference type="KEGG" id="snep:Enr13x_21510"/>
<evidence type="ECO:0000256" key="5">
    <source>
        <dbReference type="ARBA" id="ARBA00022989"/>
    </source>
</evidence>
<evidence type="ECO:0000313" key="8">
    <source>
        <dbReference type="EMBL" id="QDV42306.1"/>
    </source>
</evidence>
<feature type="transmembrane region" description="Helical" evidence="7">
    <location>
        <begin position="131"/>
        <end position="149"/>
    </location>
</feature>
<dbReference type="EMBL" id="CP037423">
    <property type="protein sequence ID" value="QDV42306.1"/>
    <property type="molecule type" value="Genomic_DNA"/>
</dbReference>
<evidence type="ECO:0000256" key="7">
    <source>
        <dbReference type="SAM" id="Phobius"/>
    </source>
</evidence>
<reference evidence="8 9" key="1">
    <citation type="submission" date="2019-03" db="EMBL/GenBank/DDBJ databases">
        <title>Deep-cultivation of Planctomycetes and their phenomic and genomic characterization uncovers novel biology.</title>
        <authorList>
            <person name="Wiegand S."/>
            <person name="Jogler M."/>
            <person name="Boedeker C."/>
            <person name="Pinto D."/>
            <person name="Vollmers J."/>
            <person name="Rivas-Marin E."/>
            <person name="Kohn T."/>
            <person name="Peeters S.H."/>
            <person name="Heuer A."/>
            <person name="Rast P."/>
            <person name="Oberbeckmann S."/>
            <person name="Bunk B."/>
            <person name="Jeske O."/>
            <person name="Meyerdierks A."/>
            <person name="Storesund J.E."/>
            <person name="Kallscheuer N."/>
            <person name="Luecker S."/>
            <person name="Lage O.M."/>
            <person name="Pohl T."/>
            <person name="Merkel B.J."/>
            <person name="Hornburger P."/>
            <person name="Mueller R.-W."/>
            <person name="Bruemmer F."/>
            <person name="Labrenz M."/>
            <person name="Spormann A.M."/>
            <person name="Op den Camp H."/>
            <person name="Overmann J."/>
            <person name="Amann R."/>
            <person name="Jetten M.S.M."/>
            <person name="Mascher T."/>
            <person name="Medema M.H."/>
            <person name="Devos D.P."/>
            <person name="Kaster A.-K."/>
            <person name="Ovreas L."/>
            <person name="Rohde M."/>
            <person name="Galperin M.Y."/>
            <person name="Jogler C."/>
        </authorList>
    </citation>
    <scope>NUCLEOTIDE SEQUENCE [LARGE SCALE GENOMIC DNA]</scope>
    <source>
        <strain evidence="8 9">Enr13</strain>
    </source>
</reference>
<feature type="transmembrane region" description="Helical" evidence="7">
    <location>
        <begin position="31"/>
        <end position="52"/>
    </location>
</feature>
<comment type="similarity">
    <text evidence="2">Belongs to the polysaccharide synthase family.</text>
</comment>